<comment type="caution">
    <text evidence="2">The sequence shown here is derived from an EMBL/GenBank/DDBJ whole genome shotgun (WGS) entry which is preliminary data.</text>
</comment>
<evidence type="ECO:0000313" key="3">
    <source>
        <dbReference type="Proteomes" id="UP000439550"/>
    </source>
</evidence>
<dbReference type="PANTHER" id="PTHR22916">
    <property type="entry name" value="GLYCOSYLTRANSFERASE"/>
    <property type="match status" value="1"/>
</dbReference>
<proteinExistence type="predicted"/>
<dbReference type="InterPro" id="IPR029044">
    <property type="entry name" value="Nucleotide-diphossugar_trans"/>
</dbReference>
<dbReference type="CDD" id="cd00761">
    <property type="entry name" value="Glyco_tranf_GTA_type"/>
    <property type="match status" value="1"/>
</dbReference>
<keyword evidence="3" id="KW-1185">Reference proteome</keyword>
<accession>A0A7X1Z7W9</accession>
<keyword evidence="2" id="KW-0808">Transferase</keyword>
<gene>
    <name evidence="2" type="ORF">GHI93_05940</name>
</gene>
<dbReference type="AlphaFoldDB" id="A0A7X1Z7W9"/>
<protein>
    <submittedName>
        <fullName evidence="2">Glycosyltransferase</fullName>
    </submittedName>
</protein>
<evidence type="ECO:0000259" key="1">
    <source>
        <dbReference type="Pfam" id="PF00535"/>
    </source>
</evidence>
<dbReference type="EMBL" id="WITJ01000007">
    <property type="protein sequence ID" value="MQW39479.1"/>
    <property type="molecule type" value="Genomic_DNA"/>
</dbReference>
<organism evidence="2 3">
    <name type="scientific">Lactococcus hircilactis</name>
    <dbReference type="NCBI Taxonomy" id="1494462"/>
    <lineage>
        <taxon>Bacteria</taxon>
        <taxon>Bacillati</taxon>
        <taxon>Bacillota</taxon>
        <taxon>Bacilli</taxon>
        <taxon>Lactobacillales</taxon>
        <taxon>Streptococcaceae</taxon>
        <taxon>Lactococcus</taxon>
    </lineage>
</organism>
<evidence type="ECO:0000313" key="2">
    <source>
        <dbReference type="EMBL" id="MQW39479.1"/>
    </source>
</evidence>
<feature type="domain" description="Glycosyltransferase 2-like" evidence="1">
    <location>
        <begin position="6"/>
        <end position="142"/>
    </location>
</feature>
<dbReference type="Pfam" id="PF00535">
    <property type="entry name" value="Glycos_transf_2"/>
    <property type="match status" value="1"/>
</dbReference>
<dbReference type="RefSeq" id="WP_343030322.1">
    <property type="nucleotide sequence ID" value="NZ_CBCRWP010000004.1"/>
</dbReference>
<sequence>MSKILTVTIPSYNTEKYIDECLPYLIDEQIISDIEILIVSDGSKDNTVAVAQKWADKYPDSIRVIDKENGGHGSTINRGILEATGKYFKVVDGDDWVVTKNFVKLVNYLKHTEVDLINNPYLEHDEETSAETLMMKLNIPSNRLIKHEKIIEQIKIPPMHTITYKTSILRDNSIIIDEKMFYVDVEYICYPLPFVKTSVYLDYPVYIYRTNSGTQSMAVGNMVKNRKMHLTMTKHIWNFIKQIPAITPTTVKKALYQRFSELIIAQYVINLSIPNKLDRKKETIAFTEFLKIEKVLENPDILNLSKLLVRTNGGIIRPAVTIRNGLQSNKAWHVIERSILNSIKRMKK</sequence>
<dbReference type="PANTHER" id="PTHR22916:SF3">
    <property type="entry name" value="UDP-GLCNAC:BETAGAL BETA-1,3-N-ACETYLGLUCOSAMINYLTRANSFERASE-LIKE PROTEIN 1"/>
    <property type="match status" value="1"/>
</dbReference>
<dbReference type="Proteomes" id="UP000439550">
    <property type="component" value="Unassembled WGS sequence"/>
</dbReference>
<dbReference type="Gene3D" id="3.90.550.10">
    <property type="entry name" value="Spore Coat Polysaccharide Biosynthesis Protein SpsA, Chain A"/>
    <property type="match status" value="1"/>
</dbReference>
<reference evidence="2 3" key="1">
    <citation type="submission" date="2019-10" db="EMBL/GenBank/DDBJ databases">
        <authorList>
            <person name="Dong K."/>
        </authorList>
    </citation>
    <scope>NUCLEOTIDE SEQUENCE [LARGE SCALE GENOMIC DNA]</scope>
    <source>
        <strain evidence="2 3">DSM 28960</strain>
    </source>
</reference>
<name>A0A7X1Z7W9_9LACT</name>
<dbReference type="GO" id="GO:0016758">
    <property type="term" value="F:hexosyltransferase activity"/>
    <property type="evidence" value="ECO:0007669"/>
    <property type="project" value="UniProtKB-ARBA"/>
</dbReference>
<dbReference type="SUPFAM" id="SSF53448">
    <property type="entry name" value="Nucleotide-diphospho-sugar transferases"/>
    <property type="match status" value="1"/>
</dbReference>
<dbReference type="InterPro" id="IPR001173">
    <property type="entry name" value="Glyco_trans_2-like"/>
</dbReference>